<keyword evidence="2" id="KW-1185">Reference proteome</keyword>
<gene>
    <name evidence="1" type="ORF">PIB30_089115</name>
</gene>
<protein>
    <submittedName>
        <fullName evidence="1">Uncharacterized protein</fullName>
    </submittedName>
</protein>
<comment type="caution">
    <text evidence="1">The sequence shown here is derived from an EMBL/GenBank/DDBJ whole genome shotgun (WGS) entry which is preliminary data.</text>
</comment>
<name>A0ABU6YSP6_9FABA</name>
<reference evidence="1 2" key="1">
    <citation type="journal article" date="2023" name="Plants (Basel)">
        <title>Bridging the Gap: Combining Genomics and Transcriptomics Approaches to Understand Stylosanthes scabra, an Orphan Legume from the Brazilian Caatinga.</title>
        <authorList>
            <person name="Ferreira-Neto J.R.C."/>
            <person name="da Silva M.D."/>
            <person name="Binneck E."/>
            <person name="de Melo N.F."/>
            <person name="da Silva R.H."/>
            <person name="de Melo A.L.T.M."/>
            <person name="Pandolfi V."/>
            <person name="Bustamante F.O."/>
            <person name="Brasileiro-Vidal A.C."/>
            <person name="Benko-Iseppon A.M."/>
        </authorList>
    </citation>
    <scope>NUCLEOTIDE SEQUENCE [LARGE SCALE GENOMIC DNA]</scope>
    <source>
        <tissue evidence="1">Leaves</tissue>
    </source>
</reference>
<evidence type="ECO:0000313" key="1">
    <source>
        <dbReference type="EMBL" id="MED6213009.1"/>
    </source>
</evidence>
<evidence type="ECO:0000313" key="2">
    <source>
        <dbReference type="Proteomes" id="UP001341840"/>
    </source>
</evidence>
<sequence length="105" mass="12009">MARATPVARYCRKPGRQPAGPHLSLRLTLCQHGDILPPNEGIKALYKSRIIHFHKTMCERSLTFSKITLKTKTYLQNRFRRGRIDSKVMGIASLLSKSTFLRKKA</sequence>
<organism evidence="1 2">
    <name type="scientific">Stylosanthes scabra</name>
    <dbReference type="NCBI Taxonomy" id="79078"/>
    <lineage>
        <taxon>Eukaryota</taxon>
        <taxon>Viridiplantae</taxon>
        <taxon>Streptophyta</taxon>
        <taxon>Embryophyta</taxon>
        <taxon>Tracheophyta</taxon>
        <taxon>Spermatophyta</taxon>
        <taxon>Magnoliopsida</taxon>
        <taxon>eudicotyledons</taxon>
        <taxon>Gunneridae</taxon>
        <taxon>Pentapetalae</taxon>
        <taxon>rosids</taxon>
        <taxon>fabids</taxon>
        <taxon>Fabales</taxon>
        <taxon>Fabaceae</taxon>
        <taxon>Papilionoideae</taxon>
        <taxon>50 kb inversion clade</taxon>
        <taxon>dalbergioids sensu lato</taxon>
        <taxon>Dalbergieae</taxon>
        <taxon>Pterocarpus clade</taxon>
        <taxon>Stylosanthes</taxon>
    </lineage>
</organism>
<dbReference type="Proteomes" id="UP001341840">
    <property type="component" value="Unassembled WGS sequence"/>
</dbReference>
<accession>A0ABU6YSP6</accession>
<proteinExistence type="predicted"/>
<dbReference type="EMBL" id="JASCZI010243305">
    <property type="protein sequence ID" value="MED6213009.1"/>
    <property type="molecule type" value="Genomic_DNA"/>
</dbReference>